<evidence type="ECO:0000313" key="4">
    <source>
        <dbReference type="Proteomes" id="UP001195483"/>
    </source>
</evidence>
<evidence type="ECO:0000313" key="3">
    <source>
        <dbReference type="EMBL" id="KAK3586001.1"/>
    </source>
</evidence>
<proteinExistence type="predicted"/>
<reference evidence="3" key="1">
    <citation type="journal article" date="2021" name="Genome Biol. Evol.">
        <title>A High-Quality Reference Genome for a Parasitic Bivalve with Doubly Uniparental Inheritance (Bivalvia: Unionida).</title>
        <authorList>
            <person name="Smith C.H."/>
        </authorList>
    </citation>
    <scope>NUCLEOTIDE SEQUENCE</scope>
    <source>
        <strain evidence="3">CHS0354</strain>
    </source>
</reference>
<reference evidence="3" key="3">
    <citation type="submission" date="2023-05" db="EMBL/GenBank/DDBJ databases">
        <authorList>
            <person name="Smith C.H."/>
        </authorList>
    </citation>
    <scope>NUCLEOTIDE SEQUENCE</scope>
    <source>
        <strain evidence="3">CHS0354</strain>
        <tissue evidence="3">Mantle</tissue>
    </source>
</reference>
<protein>
    <recommendedName>
        <fullName evidence="2">DBB domain-containing protein</fullName>
    </recommendedName>
</protein>
<evidence type="ECO:0000259" key="2">
    <source>
        <dbReference type="PROSITE" id="PS51376"/>
    </source>
</evidence>
<accession>A0AAE0S636</accession>
<dbReference type="Proteomes" id="UP001195483">
    <property type="component" value="Unassembled WGS sequence"/>
</dbReference>
<gene>
    <name evidence="3" type="ORF">CHS0354_033119</name>
</gene>
<feature type="domain" description="DBB" evidence="2">
    <location>
        <begin position="158"/>
        <end position="297"/>
    </location>
</feature>
<sequence length="499" mass="57414">MLKQDFHLLTAMSGDLVHNMFHQQDGEEFAHQTKYIFAGKRYNVKFNLHKLQNSNATNIPNSGVSILLLTPELCDFIRFGRHPDLNVLFHNPDFSIAIIFCVGMTKTEIVTLLSSRITDFKKWTILEFQTESGLTPIIIDIMDVIEKLENKCKSDPILQNFRVWTGDGVKPRQQVILIFTKPVDDGLEVKVIQEWDGLKTTAKRLNPMTYIFSIGDVEPGDISIEVFVNETSYGRAILHVHHLKPKMEQITEFLQSVINPIELLGQCLHIVPATRENLDRMLVDLLSKNTSSVSHITENFNWEKYGDSKSRLELPTLLHFGAKYGLRLFCLELLKLPGGKHALKIKNKYGFQPHQIAQKEGFDRLELILWRNEKVQDNIHRSETLRDRGQGTNFLGISMKEKRSPSSIGQLHPPLSRTTVDRARFYLDSVFLQKKSQNSEEHEITPEPPQRLHRKMTKVTSVRDGEQQTSISSGMRVRSPSEFGRIMRKERPYDTIEDL</sequence>
<dbReference type="SMART" id="SM01282">
    <property type="entry name" value="DBB"/>
    <property type="match status" value="1"/>
</dbReference>
<dbReference type="GO" id="GO:0005102">
    <property type="term" value="F:signaling receptor binding"/>
    <property type="evidence" value="ECO:0007669"/>
    <property type="project" value="TreeGrafter"/>
</dbReference>
<dbReference type="PANTHER" id="PTHR16267:SF11">
    <property type="entry name" value="STUMPS, ISOFORM E"/>
    <property type="match status" value="1"/>
</dbReference>
<feature type="compositionally biased region" description="Basic and acidic residues" evidence="1">
    <location>
        <begin position="485"/>
        <end position="499"/>
    </location>
</feature>
<name>A0AAE0S636_9BIVA</name>
<evidence type="ECO:0000256" key="1">
    <source>
        <dbReference type="SAM" id="MobiDB-lite"/>
    </source>
</evidence>
<dbReference type="InterPro" id="IPR052446">
    <property type="entry name" value="B-cell_PI3K-Signaling_Adptrs"/>
</dbReference>
<feature type="region of interest" description="Disordered" evidence="1">
    <location>
        <begin position="436"/>
        <end position="499"/>
    </location>
</feature>
<dbReference type="InterPro" id="IPR017893">
    <property type="entry name" value="DBB_domain"/>
</dbReference>
<keyword evidence="4" id="KW-1185">Reference proteome</keyword>
<dbReference type="PROSITE" id="PS51376">
    <property type="entry name" value="DBB"/>
    <property type="match status" value="1"/>
</dbReference>
<reference evidence="3" key="2">
    <citation type="journal article" date="2021" name="Genome Biol. Evol.">
        <title>Developing a high-quality reference genome for a parasitic bivalve with doubly uniparental inheritance (Bivalvia: Unionida).</title>
        <authorList>
            <person name="Smith C.H."/>
        </authorList>
    </citation>
    <scope>NUCLEOTIDE SEQUENCE</scope>
    <source>
        <strain evidence="3">CHS0354</strain>
        <tissue evidence="3">Mantle</tissue>
    </source>
</reference>
<organism evidence="3 4">
    <name type="scientific">Potamilus streckersoni</name>
    <dbReference type="NCBI Taxonomy" id="2493646"/>
    <lineage>
        <taxon>Eukaryota</taxon>
        <taxon>Metazoa</taxon>
        <taxon>Spiralia</taxon>
        <taxon>Lophotrochozoa</taxon>
        <taxon>Mollusca</taxon>
        <taxon>Bivalvia</taxon>
        <taxon>Autobranchia</taxon>
        <taxon>Heteroconchia</taxon>
        <taxon>Palaeoheterodonta</taxon>
        <taxon>Unionida</taxon>
        <taxon>Unionoidea</taxon>
        <taxon>Unionidae</taxon>
        <taxon>Ambleminae</taxon>
        <taxon>Lampsilini</taxon>
        <taxon>Potamilus</taxon>
    </lineage>
</organism>
<dbReference type="EMBL" id="JAEAOA010001951">
    <property type="protein sequence ID" value="KAK3586001.1"/>
    <property type="molecule type" value="Genomic_DNA"/>
</dbReference>
<dbReference type="Pfam" id="PF14545">
    <property type="entry name" value="DBB"/>
    <property type="match status" value="1"/>
</dbReference>
<dbReference type="AlphaFoldDB" id="A0AAE0S636"/>
<dbReference type="PANTHER" id="PTHR16267">
    <property type="entry name" value="BANK1/PIK3AP1 FAMILY MEMBER"/>
    <property type="match status" value="1"/>
</dbReference>
<comment type="caution">
    <text evidence="3">The sequence shown here is derived from an EMBL/GenBank/DDBJ whole genome shotgun (WGS) entry which is preliminary data.</text>
</comment>